<sequence length="51" mass="5679">MKGSKIHKDRRVAMEASRLNIDGSCMQILQLSLSLPHGTRHTAFNKKETAA</sequence>
<evidence type="ECO:0000313" key="1">
    <source>
        <dbReference type="EMBL" id="EGC19807.1"/>
    </source>
</evidence>
<dbReference type="Proteomes" id="UP000005697">
    <property type="component" value="Unassembled WGS sequence"/>
</dbReference>
<accession>F0F7W4</accession>
<evidence type="ECO:0000313" key="2">
    <source>
        <dbReference type="Proteomes" id="UP000005697"/>
    </source>
</evidence>
<comment type="caution">
    <text evidence="1">The sequence shown here is derived from an EMBL/GenBank/DDBJ whole genome shotgun (WGS) entry which is preliminary data.</text>
</comment>
<protein>
    <submittedName>
        <fullName evidence="1">Uncharacterized protein</fullName>
    </submittedName>
</protein>
<keyword evidence="2" id="KW-1185">Reference proteome</keyword>
<name>F0F7W4_9BACT</name>
<gene>
    <name evidence="1" type="ORF">HMPREF9141_1681</name>
</gene>
<reference evidence="1 2" key="1">
    <citation type="submission" date="2011-01" db="EMBL/GenBank/DDBJ databases">
        <authorList>
            <person name="Muzny D."/>
            <person name="Qin X."/>
            <person name="Deng J."/>
            <person name="Jiang H."/>
            <person name="Liu Y."/>
            <person name="Qu J."/>
            <person name="Song X.-Z."/>
            <person name="Zhang L."/>
            <person name="Thornton R."/>
            <person name="Coyle M."/>
            <person name="Francisco L."/>
            <person name="Jackson L."/>
            <person name="Javaid M."/>
            <person name="Korchina V."/>
            <person name="Kovar C."/>
            <person name="Mata R."/>
            <person name="Mathew T."/>
            <person name="Ngo R."/>
            <person name="Nguyen L."/>
            <person name="Nguyen N."/>
            <person name="Okwuonu G."/>
            <person name="Ongeri F."/>
            <person name="Pham C."/>
            <person name="Simmons D."/>
            <person name="Wilczek-Boney K."/>
            <person name="Hale W."/>
            <person name="Jakkamsetti A."/>
            <person name="Pham P."/>
            <person name="Ruth R."/>
            <person name="San Lucas F."/>
            <person name="Warren J."/>
            <person name="Zhang J."/>
            <person name="Zhao Z."/>
            <person name="Zhou C."/>
            <person name="Zhu D."/>
            <person name="Lee S."/>
            <person name="Bess C."/>
            <person name="Blankenburg K."/>
            <person name="Forbes L."/>
            <person name="Fu Q."/>
            <person name="Gubbala S."/>
            <person name="Hirani K."/>
            <person name="Jayaseelan J.C."/>
            <person name="Lara F."/>
            <person name="Munidasa M."/>
            <person name="Palculict T."/>
            <person name="Patil S."/>
            <person name="Pu L.-L."/>
            <person name="Saada N."/>
            <person name="Tang L."/>
            <person name="Weissenberger G."/>
            <person name="Zhu Y."/>
            <person name="Hemphill L."/>
            <person name="Shang Y."/>
            <person name="Youmans B."/>
            <person name="Ayvaz T."/>
            <person name="Ross M."/>
            <person name="Santibanez J."/>
            <person name="Aqrawi P."/>
            <person name="Gross S."/>
            <person name="Joshi V."/>
            <person name="Fowler G."/>
            <person name="Nazareth L."/>
            <person name="Reid J."/>
            <person name="Worley K."/>
            <person name="Petrosino J."/>
            <person name="Highlander S."/>
            <person name="Gibbs R."/>
        </authorList>
    </citation>
    <scope>NUCLEOTIDE SEQUENCE [LARGE SCALE GENOMIC DNA]</scope>
    <source>
        <strain evidence="1 2">DSM 16608</strain>
    </source>
</reference>
<dbReference type="AlphaFoldDB" id="F0F7W4"/>
<dbReference type="EMBL" id="AEWX01000024">
    <property type="protein sequence ID" value="EGC19807.1"/>
    <property type="molecule type" value="Genomic_DNA"/>
</dbReference>
<proteinExistence type="predicted"/>
<dbReference type="RefSeq" id="WP_007366435.1">
    <property type="nucleotide sequence ID" value="NZ_GL872282.1"/>
</dbReference>
<dbReference type="STRING" id="888743.HMPREF9141_1681"/>
<dbReference type="HOGENOM" id="CLU_3102245_0_0_10"/>
<organism evidence="1 2">
    <name type="scientific">Prevotella multiformis DSM 16608</name>
    <dbReference type="NCBI Taxonomy" id="888743"/>
    <lineage>
        <taxon>Bacteria</taxon>
        <taxon>Pseudomonadati</taxon>
        <taxon>Bacteroidota</taxon>
        <taxon>Bacteroidia</taxon>
        <taxon>Bacteroidales</taxon>
        <taxon>Prevotellaceae</taxon>
        <taxon>Prevotella</taxon>
    </lineage>
</organism>